<dbReference type="InterPro" id="IPR019619">
    <property type="entry name" value="DUF2490"/>
</dbReference>
<gene>
    <name evidence="2" type="ORF">A3G33_00740</name>
</gene>
<evidence type="ECO:0000313" key="3">
    <source>
        <dbReference type="Proteomes" id="UP000178187"/>
    </source>
</evidence>
<keyword evidence="1" id="KW-0732">Signal</keyword>
<comment type="caution">
    <text evidence="2">The sequence shown here is derived from an EMBL/GenBank/DDBJ whole genome shotgun (WGS) entry which is preliminary data.</text>
</comment>
<dbReference type="AlphaFoldDB" id="A0A1G1L2S1"/>
<proteinExistence type="predicted"/>
<dbReference type="Proteomes" id="UP000178187">
    <property type="component" value="Unassembled WGS sequence"/>
</dbReference>
<evidence type="ECO:0000256" key="1">
    <source>
        <dbReference type="SAM" id="SignalP"/>
    </source>
</evidence>
<feature type="chain" id="PRO_5009576669" description="DUF2490 domain-containing protein" evidence="1">
    <location>
        <begin position="34"/>
        <end position="235"/>
    </location>
</feature>
<dbReference type="EMBL" id="MHFR01000006">
    <property type="protein sequence ID" value="OGW99455.1"/>
    <property type="molecule type" value="Genomic_DNA"/>
</dbReference>
<reference evidence="2 3" key="1">
    <citation type="journal article" date="2016" name="Nat. Commun.">
        <title>Thousands of microbial genomes shed light on interconnected biogeochemical processes in an aquifer system.</title>
        <authorList>
            <person name="Anantharaman K."/>
            <person name="Brown C.T."/>
            <person name="Hug L.A."/>
            <person name="Sharon I."/>
            <person name="Castelle C.J."/>
            <person name="Probst A.J."/>
            <person name="Thomas B.C."/>
            <person name="Singh A."/>
            <person name="Wilkins M.J."/>
            <person name="Karaoz U."/>
            <person name="Brodie E.L."/>
            <person name="Williams K.H."/>
            <person name="Hubbard S.S."/>
            <person name="Banfield J.F."/>
        </authorList>
    </citation>
    <scope>NUCLEOTIDE SEQUENCE [LARGE SCALE GENOMIC DNA]</scope>
</reference>
<evidence type="ECO:0000313" key="2">
    <source>
        <dbReference type="EMBL" id="OGW99455.1"/>
    </source>
</evidence>
<name>A0A1G1L2S1_9BACT</name>
<sequence length="235" mass="28006">MKFRGKHRKLCSVAGPLSCAVFLLFLWAPLSFAVKNTDEAFGVWNTYDIEKKMNDKIKMKVGEELRFKEGWGINYMETHLGLDYLHHKYLAVGADYQEIRSSRKVGKKAIWSWDNVPRIYAAPQAKIYGFDLSDRNMLEFHFKEDQENTVRYRNLVTLVAPYRWTRFKFQPYSANEIFVESNRNGFVEDRFFNGFKFHLWDHLYGSIYYLRRFEKNSIGKWTDTNIFGTNIKYSF</sequence>
<feature type="signal peptide" evidence="1">
    <location>
        <begin position="1"/>
        <end position="33"/>
    </location>
</feature>
<dbReference type="Pfam" id="PF10677">
    <property type="entry name" value="DUF2490"/>
    <property type="match status" value="1"/>
</dbReference>
<accession>A0A1G1L2S1</accession>
<protein>
    <recommendedName>
        <fullName evidence="4">DUF2490 domain-containing protein</fullName>
    </recommendedName>
</protein>
<organism evidence="2 3">
    <name type="scientific">Candidatus Danuiimicrobium aquiferis</name>
    <dbReference type="NCBI Taxonomy" id="1801832"/>
    <lineage>
        <taxon>Bacteria</taxon>
        <taxon>Pseudomonadati</taxon>
        <taxon>Candidatus Omnitrophota</taxon>
        <taxon>Candidatus Danuiimicrobium</taxon>
    </lineage>
</organism>
<evidence type="ECO:0008006" key="4">
    <source>
        <dbReference type="Google" id="ProtNLM"/>
    </source>
</evidence>